<evidence type="ECO:0000313" key="9">
    <source>
        <dbReference type="EMBL" id="CAE0629445.1"/>
    </source>
</evidence>
<dbReference type="GO" id="GO:0003723">
    <property type="term" value="F:RNA binding"/>
    <property type="evidence" value="ECO:0007669"/>
    <property type="project" value="InterPro"/>
</dbReference>
<feature type="domain" description="KOW" evidence="7">
    <location>
        <begin position="9"/>
        <end position="39"/>
    </location>
</feature>
<reference evidence="9" key="1">
    <citation type="submission" date="2021-01" db="EMBL/GenBank/DDBJ databases">
        <authorList>
            <person name="Corre E."/>
            <person name="Pelletier E."/>
            <person name="Niang G."/>
            <person name="Scheremetjew M."/>
            <person name="Finn R."/>
            <person name="Kale V."/>
            <person name="Holt S."/>
            <person name="Cochrane G."/>
            <person name="Meng A."/>
            <person name="Brown T."/>
            <person name="Cohen L."/>
        </authorList>
    </citation>
    <scope>NUCLEOTIDE SEQUENCE</scope>
    <source>
        <strain evidence="9">CCMP3107</strain>
    </source>
</reference>
<evidence type="ECO:0000256" key="4">
    <source>
        <dbReference type="ARBA" id="ARBA00022640"/>
    </source>
</evidence>
<dbReference type="InterPro" id="IPR041985">
    <property type="entry name" value="Ribosomal_eL14_KOW"/>
</dbReference>
<dbReference type="SUPFAM" id="SSF50104">
    <property type="entry name" value="Translation proteins SH3-like domain"/>
    <property type="match status" value="1"/>
</dbReference>
<dbReference type="PANTHER" id="PTHR11127:SF2">
    <property type="entry name" value="LARGE RIBOSOMAL SUBUNIT PROTEIN EL14"/>
    <property type="match status" value="1"/>
</dbReference>
<dbReference type="Pfam" id="PF00467">
    <property type="entry name" value="KOW"/>
    <property type="match status" value="1"/>
</dbReference>
<name>A0A7S3XQU4_HETAK</name>
<evidence type="ECO:0000256" key="6">
    <source>
        <dbReference type="ARBA" id="ARBA00023274"/>
    </source>
</evidence>
<dbReference type="PANTHER" id="PTHR11127">
    <property type="entry name" value="60S RIBOSOMAL PROTEIN L14"/>
    <property type="match status" value="1"/>
</dbReference>
<dbReference type="AlphaFoldDB" id="A0A7S3XQU4"/>
<protein>
    <recommendedName>
        <fullName evidence="10">60S ribosomal protein L14</fullName>
    </recommendedName>
</protein>
<dbReference type="GO" id="GO:0042273">
    <property type="term" value="P:ribosomal large subunit biogenesis"/>
    <property type="evidence" value="ECO:0007669"/>
    <property type="project" value="TreeGrafter"/>
</dbReference>
<proteinExistence type="inferred from homology"/>
<sequence>MVNQNYVKVGRVVRILRGPRTDKIAVISAIIDTNRVLVENPEDNKMWRHVQSVKNIEPSKFSVALPTNASTKKIKAALATKNVFAKYNGTVKAQSIAAKNALASSTELERYQLRVAKRQRAHIARKIFTVADEKENVSLHRQSIRKLEKQHSKFETKKLAARHDRIKKFFAKKKAKRAGKGKNAGKK</sequence>
<evidence type="ECO:0008006" key="10">
    <source>
        <dbReference type="Google" id="ProtNLM"/>
    </source>
</evidence>
<organism evidence="9">
    <name type="scientific">Heterosigma akashiwo</name>
    <name type="common">Chromophytic alga</name>
    <name type="synonym">Heterosigma carterae</name>
    <dbReference type="NCBI Taxonomy" id="2829"/>
    <lineage>
        <taxon>Eukaryota</taxon>
        <taxon>Sar</taxon>
        <taxon>Stramenopiles</taxon>
        <taxon>Ochrophyta</taxon>
        <taxon>Raphidophyceae</taxon>
        <taxon>Chattonellales</taxon>
        <taxon>Chattonellaceae</taxon>
        <taxon>Heterosigma</taxon>
    </lineage>
</organism>
<comment type="subcellular location">
    <subcellularLocation>
        <location evidence="1">Plastid</location>
        <location evidence="1">Chloroplast</location>
    </subcellularLocation>
</comment>
<evidence type="ECO:0000256" key="3">
    <source>
        <dbReference type="ARBA" id="ARBA00022528"/>
    </source>
</evidence>
<accession>A0A7S3XQU4</accession>
<dbReference type="InterPro" id="IPR014722">
    <property type="entry name" value="Rib_uL2_dom2"/>
</dbReference>
<dbReference type="GO" id="GO:0003735">
    <property type="term" value="F:structural constituent of ribosome"/>
    <property type="evidence" value="ECO:0007669"/>
    <property type="project" value="InterPro"/>
</dbReference>
<evidence type="ECO:0000259" key="8">
    <source>
        <dbReference type="Pfam" id="PF01929"/>
    </source>
</evidence>
<dbReference type="InterPro" id="IPR002784">
    <property type="entry name" value="Ribosomal_eL14_dom"/>
</dbReference>
<evidence type="ECO:0000256" key="2">
    <source>
        <dbReference type="ARBA" id="ARBA00006592"/>
    </source>
</evidence>
<dbReference type="GO" id="GO:0022625">
    <property type="term" value="C:cytosolic large ribosomal subunit"/>
    <property type="evidence" value="ECO:0007669"/>
    <property type="project" value="TreeGrafter"/>
</dbReference>
<dbReference type="EMBL" id="HBIU01017484">
    <property type="protein sequence ID" value="CAE0629445.1"/>
    <property type="molecule type" value="Transcribed_RNA"/>
</dbReference>
<dbReference type="InterPro" id="IPR008991">
    <property type="entry name" value="Translation_prot_SH3-like_sf"/>
</dbReference>
<evidence type="ECO:0000256" key="5">
    <source>
        <dbReference type="ARBA" id="ARBA00022980"/>
    </source>
</evidence>
<gene>
    <name evidence="9" type="ORF">HAKA00212_LOCUS8127</name>
</gene>
<dbReference type="GO" id="GO:0006412">
    <property type="term" value="P:translation"/>
    <property type="evidence" value="ECO:0007669"/>
    <property type="project" value="InterPro"/>
</dbReference>
<keyword evidence="5" id="KW-0689">Ribosomal protein</keyword>
<feature type="domain" description="Large ribosomal subunit protein eL14" evidence="8">
    <location>
        <begin position="47"/>
        <end position="120"/>
    </location>
</feature>
<evidence type="ECO:0000259" key="7">
    <source>
        <dbReference type="Pfam" id="PF00467"/>
    </source>
</evidence>
<dbReference type="Pfam" id="PF01929">
    <property type="entry name" value="Ribosomal_L14e"/>
    <property type="match status" value="1"/>
</dbReference>
<keyword evidence="4" id="KW-0934">Plastid</keyword>
<dbReference type="InterPro" id="IPR005824">
    <property type="entry name" value="KOW"/>
</dbReference>
<keyword evidence="3" id="KW-0150">Chloroplast</keyword>
<dbReference type="GO" id="GO:0009507">
    <property type="term" value="C:chloroplast"/>
    <property type="evidence" value="ECO:0007669"/>
    <property type="project" value="UniProtKB-SubCell"/>
</dbReference>
<dbReference type="InterPro" id="IPR039660">
    <property type="entry name" value="Ribosomal_eL14"/>
</dbReference>
<evidence type="ECO:0000256" key="1">
    <source>
        <dbReference type="ARBA" id="ARBA00004229"/>
    </source>
</evidence>
<dbReference type="Gene3D" id="2.30.30.30">
    <property type="match status" value="1"/>
</dbReference>
<dbReference type="CDD" id="cd06088">
    <property type="entry name" value="KOW_RPL14"/>
    <property type="match status" value="1"/>
</dbReference>
<comment type="similarity">
    <text evidence="2">Belongs to the eukaryotic ribosomal protein eL14 family.</text>
</comment>
<keyword evidence="6" id="KW-0687">Ribonucleoprotein</keyword>